<keyword evidence="2" id="KW-1185">Reference proteome</keyword>
<evidence type="ECO:0000313" key="1">
    <source>
        <dbReference type="EMBL" id="TDO47728.1"/>
    </source>
</evidence>
<sequence>MTLKLGVRQWDHVVPIALGDVPSPGLTLTRLESTPDLWTSPGYDGGETSFSRYVRARAAGDDRVVALPVFLMRGFRHRCIIVRQDSAAEDAADLKGARIGLTGWPDSGNTWTRAILLDAGVGIHDADWQVGPLTAAHPVVDRIGGVTVGDNVRHTPDDAPLTDLLLAGELDAVMTPFMPTGFHAQDSGLRTLFRDTRRAEQEYYARLGFIPGIHLLALRSEVLADRPELAQQLVDLFESAKQLSYLRRNKLMDVTPWHNEEVAVTARVFGPDWMPYGVSADRRMVAAFQEQLVAQELLTAPVPAGDLFPYSIDPLEKTA</sequence>
<dbReference type="SUPFAM" id="SSF53850">
    <property type="entry name" value="Periplasmic binding protein-like II"/>
    <property type="match status" value="1"/>
</dbReference>
<dbReference type="Gene3D" id="3.40.190.10">
    <property type="entry name" value="Periplasmic binding protein-like II"/>
    <property type="match status" value="1"/>
</dbReference>
<evidence type="ECO:0000313" key="2">
    <source>
        <dbReference type="Proteomes" id="UP000295388"/>
    </source>
</evidence>
<name>A0A4R6KCG1_9ACTN</name>
<protein>
    <submittedName>
        <fullName evidence="1">4,5-dihydroxyphthalate decarboxylase</fullName>
    </submittedName>
</protein>
<dbReference type="AlphaFoldDB" id="A0A4R6KCG1"/>
<dbReference type="OrthoDB" id="3805543at2"/>
<comment type="caution">
    <text evidence="1">The sequence shown here is derived from an EMBL/GenBank/DDBJ whole genome shotgun (WGS) entry which is preliminary data.</text>
</comment>
<dbReference type="EMBL" id="SNWQ01000008">
    <property type="protein sequence ID" value="TDO47728.1"/>
    <property type="molecule type" value="Genomic_DNA"/>
</dbReference>
<dbReference type="RefSeq" id="WP_133801183.1">
    <property type="nucleotide sequence ID" value="NZ_SNWQ01000008.1"/>
</dbReference>
<proteinExistence type="predicted"/>
<organism evidence="1 2">
    <name type="scientific">Kribbella caucasensis</name>
    <dbReference type="NCBI Taxonomy" id="2512215"/>
    <lineage>
        <taxon>Bacteria</taxon>
        <taxon>Bacillati</taxon>
        <taxon>Actinomycetota</taxon>
        <taxon>Actinomycetes</taxon>
        <taxon>Propionibacteriales</taxon>
        <taxon>Kribbellaceae</taxon>
        <taxon>Kribbella</taxon>
    </lineage>
</organism>
<accession>A0A4R6KCG1</accession>
<dbReference type="Proteomes" id="UP000295388">
    <property type="component" value="Unassembled WGS sequence"/>
</dbReference>
<dbReference type="Gene3D" id="3.40.190.270">
    <property type="match status" value="1"/>
</dbReference>
<reference evidence="1 2" key="1">
    <citation type="submission" date="2019-03" db="EMBL/GenBank/DDBJ databases">
        <title>Genomic Encyclopedia of Type Strains, Phase III (KMG-III): the genomes of soil and plant-associated and newly described type strains.</title>
        <authorList>
            <person name="Whitman W."/>
        </authorList>
    </citation>
    <scope>NUCLEOTIDE SEQUENCE [LARGE SCALE GENOMIC DNA]</scope>
    <source>
        <strain evidence="1 2">VKM Ac-2527</strain>
    </source>
</reference>
<gene>
    <name evidence="1" type="ORF">EV643_10834</name>
</gene>